<protein>
    <submittedName>
        <fullName evidence="2">Uncharacterized protein</fullName>
    </submittedName>
</protein>
<organism evidence="2 3">
    <name type="scientific">Mauremys mutica</name>
    <name type="common">yellowpond turtle</name>
    <dbReference type="NCBI Taxonomy" id="74926"/>
    <lineage>
        <taxon>Eukaryota</taxon>
        <taxon>Metazoa</taxon>
        <taxon>Chordata</taxon>
        <taxon>Craniata</taxon>
        <taxon>Vertebrata</taxon>
        <taxon>Euteleostomi</taxon>
        <taxon>Archelosauria</taxon>
        <taxon>Testudinata</taxon>
        <taxon>Testudines</taxon>
        <taxon>Cryptodira</taxon>
        <taxon>Durocryptodira</taxon>
        <taxon>Testudinoidea</taxon>
        <taxon>Geoemydidae</taxon>
        <taxon>Geoemydinae</taxon>
        <taxon>Mauremys</taxon>
    </lineage>
</organism>
<comment type="caution">
    <text evidence="2">The sequence shown here is derived from an EMBL/GenBank/DDBJ whole genome shotgun (WGS) entry which is preliminary data.</text>
</comment>
<keyword evidence="3" id="KW-1185">Reference proteome</keyword>
<evidence type="ECO:0000313" key="2">
    <source>
        <dbReference type="EMBL" id="KAH1168099.1"/>
    </source>
</evidence>
<feature type="compositionally biased region" description="Basic and acidic residues" evidence="1">
    <location>
        <begin position="1"/>
        <end position="16"/>
    </location>
</feature>
<sequence>MHRDEKQQPLPRDRPRTPSFTLQRTPYCPSSQRLPVATSVQRLTNTKEQSQSCGKSGQLPFPPDFKIAGWMRNSLVSSMQAAFPSQVCAFVVWRSEHNTGI</sequence>
<feature type="region of interest" description="Disordered" evidence="1">
    <location>
        <begin position="1"/>
        <end position="25"/>
    </location>
</feature>
<reference evidence="2" key="1">
    <citation type="submission" date="2021-09" db="EMBL/GenBank/DDBJ databases">
        <title>The genome of Mauremys mutica provides insights into the evolution of semi-aquatic lifestyle.</title>
        <authorList>
            <person name="Gong S."/>
            <person name="Gao Y."/>
        </authorList>
    </citation>
    <scope>NUCLEOTIDE SEQUENCE</scope>
    <source>
        <strain evidence="2">MM-2020</strain>
        <tissue evidence="2">Muscle</tissue>
    </source>
</reference>
<evidence type="ECO:0000313" key="3">
    <source>
        <dbReference type="Proteomes" id="UP000827986"/>
    </source>
</evidence>
<dbReference type="Proteomes" id="UP000827986">
    <property type="component" value="Unassembled WGS sequence"/>
</dbReference>
<gene>
    <name evidence="2" type="ORF">KIL84_003582</name>
</gene>
<name>A0A9D3WPQ1_9SAUR</name>
<dbReference type="AlphaFoldDB" id="A0A9D3WPQ1"/>
<accession>A0A9D3WPQ1</accession>
<proteinExistence type="predicted"/>
<evidence type="ECO:0000256" key="1">
    <source>
        <dbReference type="SAM" id="MobiDB-lite"/>
    </source>
</evidence>
<dbReference type="EMBL" id="JAHDVG010000486">
    <property type="protein sequence ID" value="KAH1168099.1"/>
    <property type="molecule type" value="Genomic_DNA"/>
</dbReference>